<keyword evidence="1 2" id="KW-0175">Coiled coil</keyword>
<name>A0A9D9EN19_9SPIR</name>
<evidence type="ECO:0000313" key="5">
    <source>
        <dbReference type="Proteomes" id="UP000823616"/>
    </source>
</evidence>
<reference evidence="4" key="2">
    <citation type="journal article" date="2021" name="PeerJ">
        <title>Extensive microbial diversity within the chicken gut microbiome revealed by metagenomics and culture.</title>
        <authorList>
            <person name="Gilroy R."/>
            <person name="Ravi A."/>
            <person name="Getino M."/>
            <person name="Pursley I."/>
            <person name="Horton D.L."/>
            <person name="Alikhan N.F."/>
            <person name="Baker D."/>
            <person name="Gharbi K."/>
            <person name="Hall N."/>
            <person name="Watson M."/>
            <person name="Adriaenssens E.M."/>
            <person name="Foster-Nyarko E."/>
            <person name="Jarju S."/>
            <person name="Secka A."/>
            <person name="Antonio M."/>
            <person name="Oren A."/>
            <person name="Chaudhuri R.R."/>
            <person name="La Ragione R."/>
            <person name="Hildebrand F."/>
            <person name="Pallen M.J."/>
        </authorList>
    </citation>
    <scope>NUCLEOTIDE SEQUENCE</scope>
    <source>
        <strain evidence="4">B3-4054</strain>
    </source>
</reference>
<keyword evidence="4" id="KW-0132">Cell division</keyword>
<dbReference type="InterPro" id="IPR009252">
    <property type="entry name" value="Cell_div_ZapB"/>
</dbReference>
<accession>A0A9D9EN19</accession>
<evidence type="ECO:0000256" key="1">
    <source>
        <dbReference type="ARBA" id="ARBA00023054"/>
    </source>
</evidence>
<protein>
    <submittedName>
        <fullName evidence="4">Cell division protein ZapB</fullName>
    </submittedName>
</protein>
<dbReference type="AlphaFoldDB" id="A0A9D9EN19"/>
<evidence type="ECO:0000256" key="3">
    <source>
        <dbReference type="SAM" id="MobiDB-lite"/>
    </source>
</evidence>
<keyword evidence="4" id="KW-0131">Cell cycle</keyword>
<dbReference type="Gene3D" id="1.20.5.340">
    <property type="match status" value="1"/>
</dbReference>
<dbReference type="GO" id="GO:0005737">
    <property type="term" value="C:cytoplasm"/>
    <property type="evidence" value="ECO:0007669"/>
    <property type="project" value="InterPro"/>
</dbReference>
<sequence>MLSIEQVRQLENRVEKAVWKITSLSEENTRLSEENHRLQDQLFSVQNRVNELERAVQAFKDDQGRIEEGILSALDKLSAFEDSVLNQDPEQPDSAAGSAAEGTDTPDAAPAAEGLAEDPFAPSGENHDGQMDIF</sequence>
<dbReference type="SUPFAM" id="SSF90257">
    <property type="entry name" value="Myosin rod fragments"/>
    <property type="match status" value="1"/>
</dbReference>
<dbReference type="GO" id="GO:0043093">
    <property type="term" value="P:FtsZ-dependent cytokinesis"/>
    <property type="evidence" value="ECO:0007669"/>
    <property type="project" value="InterPro"/>
</dbReference>
<evidence type="ECO:0000256" key="2">
    <source>
        <dbReference type="SAM" id="Coils"/>
    </source>
</evidence>
<feature type="coiled-coil region" evidence="2">
    <location>
        <begin position="7"/>
        <end position="62"/>
    </location>
</feature>
<proteinExistence type="predicted"/>
<dbReference type="GO" id="GO:0090529">
    <property type="term" value="P:cell septum assembly"/>
    <property type="evidence" value="ECO:0007669"/>
    <property type="project" value="InterPro"/>
</dbReference>
<dbReference type="Pfam" id="PF06005">
    <property type="entry name" value="ZapB"/>
    <property type="match status" value="1"/>
</dbReference>
<feature type="region of interest" description="Disordered" evidence="3">
    <location>
        <begin position="85"/>
        <end position="134"/>
    </location>
</feature>
<dbReference type="Proteomes" id="UP000823616">
    <property type="component" value="Unassembled WGS sequence"/>
</dbReference>
<organism evidence="4 5">
    <name type="scientific">Candidatus Avitreponema avistercoris</name>
    <dbReference type="NCBI Taxonomy" id="2840705"/>
    <lineage>
        <taxon>Bacteria</taxon>
        <taxon>Pseudomonadati</taxon>
        <taxon>Spirochaetota</taxon>
        <taxon>Spirochaetia</taxon>
        <taxon>Spirochaetales</taxon>
        <taxon>Candidatus Avitreponema</taxon>
    </lineage>
</organism>
<dbReference type="EMBL" id="JADIMS010000132">
    <property type="protein sequence ID" value="MBO8450852.1"/>
    <property type="molecule type" value="Genomic_DNA"/>
</dbReference>
<gene>
    <name evidence="4" type="primary">zapB</name>
    <name evidence="4" type="ORF">IAA96_07075</name>
</gene>
<feature type="compositionally biased region" description="Basic and acidic residues" evidence="3">
    <location>
        <begin position="125"/>
        <end position="134"/>
    </location>
</feature>
<evidence type="ECO:0000313" key="4">
    <source>
        <dbReference type="EMBL" id="MBO8450852.1"/>
    </source>
</evidence>
<comment type="caution">
    <text evidence="4">The sequence shown here is derived from an EMBL/GenBank/DDBJ whole genome shotgun (WGS) entry which is preliminary data.</text>
</comment>
<reference evidence="4" key="1">
    <citation type="submission" date="2020-10" db="EMBL/GenBank/DDBJ databases">
        <authorList>
            <person name="Gilroy R."/>
        </authorList>
    </citation>
    <scope>NUCLEOTIDE SEQUENCE</scope>
    <source>
        <strain evidence="4">B3-4054</strain>
    </source>
</reference>